<reference evidence="2 3" key="1">
    <citation type="submission" date="2016-11" db="EMBL/GenBank/DDBJ databases">
        <authorList>
            <person name="Jaros S."/>
            <person name="Januszkiewicz K."/>
            <person name="Wedrychowicz H."/>
        </authorList>
    </citation>
    <scope>NUCLEOTIDE SEQUENCE [LARGE SCALE GENOMIC DNA]</scope>
    <source>
        <strain evidence="2 3">DSM 10068</strain>
    </source>
</reference>
<dbReference type="InterPro" id="IPR052340">
    <property type="entry name" value="RNase_Y/CdgJ"/>
</dbReference>
<dbReference type="RefSeq" id="WP_073081772.1">
    <property type="nucleotide sequence ID" value="NZ_FQXV01000015.1"/>
</dbReference>
<proteinExistence type="predicted"/>
<accession>A0A1M5Z9I5</accession>
<dbReference type="Proteomes" id="UP000183995">
    <property type="component" value="Unassembled WGS sequence"/>
</dbReference>
<dbReference type="OrthoDB" id="9804751at2"/>
<evidence type="ECO:0000313" key="2">
    <source>
        <dbReference type="EMBL" id="SHI20852.1"/>
    </source>
</evidence>
<dbReference type="EMBL" id="FQXV01000015">
    <property type="protein sequence ID" value="SHI20852.1"/>
    <property type="molecule type" value="Genomic_DNA"/>
</dbReference>
<name>A0A1M5Z9I5_9FIRM</name>
<protein>
    <submittedName>
        <fullName evidence="2">EAL and modified HD-GYP domain-containing signal transduction protein</fullName>
    </submittedName>
</protein>
<dbReference type="PANTHER" id="PTHR33525:SF4">
    <property type="entry name" value="CYCLIC DI-GMP PHOSPHODIESTERASE CDGJ"/>
    <property type="match status" value="1"/>
</dbReference>
<feature type="domain" description="HDOD" evidence="1">
    <location>
        <begin position="194"/>
        <end position="381"/>
    </location>
</feature>
<evidence type="ECO:0000259" key="1">
    <source>
        <dbReference type="PROSITE" id="PS51833"/>
    </source>
</evidence>
<organism evidence="2 3">
    <name type="scientific">Sporobacter termitidis DSM 10068</name>
    <dbReference type="NCBI Taxonomy" id="1123282"/>
    <lineage>
        <taxon>Bacteria</taxon>
        <taxon>Bacillati</taxon>
        <taxon>Bacillota</taxon>
        <taxon>Clostridia</taxon>
        <taxon>Eubacteriales</taxon>
        <taxon>Oscillospiraceae</taxon>
        <taxon>Sporobacter</taxon>
    </lineage>
</organism>
<evidence type="ECO:0000313" key="3">
    <source>
        <dbReference type="Proteomes" id="UP000183995"/>
    </source>
</evidence>
<dbReference type="STRING" id="1123282.SAMN02745823_03413"/>
<dbReference type="PROSITE" id="PS51833">
    <property type="entry name" value="HDOD"/>
    <property type="match status" value="1"/>
</dbReference>
<dbReference type="PIRSF" id="PIRSF003180">
    <property type="entry name" value="DiGMPpdiest_YuxH"/>
    <property type="match status" value="1"/>
</dbReference>
<dbReference type="InterPro" id="IPR014408">
    <property type="entry name" value="dGMP_Pdiesterase_EAL/HD-GYP"/>
</dbReference>
<dbReference type="PANTHER" id="PTHR33525">
    <property type="match status" value="1"/>
</dbReference>
<keyword evidence="3" id="KW-1185">Reference proteome</keyword>
<dbReference type="Pfam" id="PF08668">
    <property type="entry name" value="HDOD"/>
    <property type="match status" value="1"/>
</dbReference>
<dbReference type="Gene3D" id="1.10.3210.10">
    <property type="entry name" value="Hypothetical protein af1432"/>
    <property type="match status" value="1"/>
</dbReference>
<dbReference type="InterPro" id="IPR013976">
    <property type="entry name" value="HDOD"/>
</dbReference>
<dbReference type="SUPFAM" id="SSF109604">
    <property type="entry name" value="HD-domain/PDEase-like"/>
    <property type="match status" value="1"/>
</dbReference>
<sequence length="398" mass="45410">MKFYIARHPVFNRQRGVAGYKLELCRSLRDRFYGQYREPDDAEALYRQLCFPGFEETPARPLAILDFPEELFESLIPLLPRKYVVIDYDGAENSEADALRDIKKIKAQGYRVLSDATENPSPRVMQLADLAGLDFSALSADTPPDRAASGKDLPRYYARGVDTWENYKKAFAAGCEYFQGDFFMEPLSGRQSVLYSFSPPVLRVISELGAPEPSFKEITRLIEHDLNLAYNLLRRVNSAYVAPKFKVKTISQAITILGLKELNELMSTFIIRQLQSADNSELLRRALIRGKFMDLLAGFNRMPQKGSEAFFTGIFSLLDVILNNSMAAILEELPLTDAVKKALLGEGGSLNLLLDMVRLYEQGRWEEFDRAYNPDYPEQERMMNFYLSALKWAESFDI</sequence>
<dbReference type="AlphaFoldDB" id="A0A1M5Z9I5"/>
<gene>
    <name evidence="2" type="ORF">SAMN02745823_03413</name>
</gene>